<protein>
    <recommendedName>
        <fullName evidence="2">Trm112 family protein</fullName>
    </recommendedName>
</protein>
<accession>A0A075H206</accession>
<dbReference type="SUPFAM" id="SSF158997">
    <property type="entry name" value="Trm112p-like"/>
    <property type="match status" value="1"/>
</dbReference>
<dbReference type="Gene3D" id="2.20.25.10">
    <property type="match status" value="1"/>
</dbReference>
<dbReference type="InterPro" id="IPR005651">
    <property type="entry name" value="Trm112-like"/>
</dbReference>
<dbReference type="AlphaFoldDB" id="A0A075H206"/>
<proteinExistence type="predicted"/>
<evidence type="ECO:0008006" key="2">
    <source>
        <dbReference type="Google" id="ProtNLM"/>
    </source>
</evidence>
<dbReference type="Pfam" id="PF03966">
    <property type="entry name" value="Trm112p"/>
    <property type="match status" value="1"/>
</dbReference>
<sequence length="89" mass="10542">MNRKMLEILACPIDKFHPLELFANKSDDEKVAEGTLYCQECSRFFPIIDEIPIMLPDELRDKKQDIEFLKRNIKELPEKIVKQASPWHL</sequence>
<organism evidence="1">
    <name type="scientific">uncultured marine thaumarchaeote KM3_43_G12</name>
    <dbReference type="NCBI Taxonomy" id="1456151"/>
    <lineage>
        <taxon>Archaea</taxon>
        <taxon>Nitrososphaerota</taxon>
        <taxon>environmental samples</taxon>
    </lineage>
</organism>
<reference evidence="1" key="1">
    <citation type="journal article" date="2014" name="Genome Biol. Evol.">
        <title>Pangenome evidence for extensive interdomain horizontal transfer affecting lineage core and shell genes in uncultured planktonic thaumarchaeota and euryarchaeota.</title>
        <authorList>
            <person name="Deschamps P."/>
            <person name="Zivanovic Y."/>
            <person name="Moreira D."/>
            <person name="Rodriguez-Valera F."/>
            <person name="Lopez-Garcia P."/>
        </authorList>
    </citation>
    <scope>NUCLEOTIDE SEQUENCE</scope>
</reference>
<dbReference type="EMBL" id="KF900883">
    <property type="protein sequence ID" value="AIF10154.1"/>
    <property type="molecule type" value="Genomic_DNA"/>
</dbReference>
<name>A0A075H206_9ARCH</name>
<evidence type="ECO:0000313" key="1">
    <source>
        <dbReference type="EMBL" id="AIF10154.1"/>
    </source>
</evidence>